<dbReference type="PANTHER" id="PTHR30036">
    <property type="entry name" value="D-XYLOSE-BINDING PERIPLASMIC PROTEIN"/>
    <property type="match status" value="1"/>
</dbReference>
<dbReference type="InterPro" id="IPR025997">
    <property type="entry name" value="SBP_2_dom"/>
</dbReference>
<protein>
    <recommendedName>
        <fullName evidence="5">Periplasmic binding protein domain-containing protein</fullName>
    </recommendedName>
</protein>
<dbReference type="PANTHER" id="PTHR30036:SF7">
    <property type="entry name" value="ABC TRANSPORTER PERIPLASMIC-BINDING PROTEIN YPHF"/>
    <property type="match status" value="1"/>
</dbReference>
<feature type="region of interest" description="Disordered" evidence="3">
    <location>
        <begin position="28"/>
        <end position="62"/>
    </location>
</feature>
<dbReference type="AlphaFoldDB" id="A0A136Q5P2"/>
<feature type="signal peptide" evidence="4">
    <location>
        <begin position="1"/>
        <end position="20"/>
    </location>
</feature>
<evidence type="ECO:0000256" key="4">
    <source>
        <dbReference type="SAM" id="SignalP"/>
    </source>
</evidence>
<dbReference type="OrthoDB" id="6196975at2"/>
<dbReference type="Proteomes" id="UP000070366">
    <property type="component" value="Unassembled WGS sequence"/>
</dbReference>
<feature type="chain" id="PRO_5038501747" description="Periplasmic binding protein domain-containing protein" evidence="4">
    <location>
        <begin position="21"/>
        <end position="365"/>
    </location>
</feature>
<dbReference type="GO" id="GO:0030246">
    <property type="term" value="F:carbohydrate binding"/>
    <property type="evidence" value="ECO:0007669"/>
    <property type="project" value="TreeGrafter"/>
</dbReference>
<evidence type="ECO:0000256" key="3">
    <source>
        <dbReference type="SAM" id="MobiDB-lite"/>
    </source>
</evidence>
<dbReference type="InterPro" id="IPR050555">
    <property type="entry name" value="Bact_Solute-Bind_Prot2"/>
</dbReference>
<gene>
    <name evidence="6" type="ORF">HMPREF3293_01261</name>
</gene>
<comment type="similarity">
    <text evidence="2">Belongs to the bacterial solute-binding protein 2 family.</text>
</comment>
<sequence>MKKVLSIVIAAVMLLTCALAGCAAQTASEPSASTEASAETSASASAEESASSEANAPEDVEMVPVDSEYARVDMVNKEPEKPLRLAFLSLQNNAFFDLVAQGAELGKQLMAEHNVTVDYIVMGDTMDAQTVNTAMDAAIVQQYDGIIVTPFSVGTEAYIDKAVDAGIPVITLYGESTEPSKRMLFIGQDAYSAGKIVGEYVADKYPEGGKYGIVTGVFGVEVFEGRNSGFKDGLAKNGAKWEEVGIMESGDSADKVYSITKDYLTANPDLKAVYVSSGGNYGASKAIEEKGLSDQVISAGHDEVPDNLEYVADGQMVVISQDTMGVAVSSLIYMYNYLVGGVEPESDVIPSNSFMIDKDNVSDYL</sequence>
<dbReference type="EMBL" id="LSZW01000054">
    <property type="protein sequence ID" value="KXK65969.1"/>
    <property type="molecule type" value="Genomic_DNA"/>
</dbReference>
<dbReference type="Gene3D" id="3.40.50.2300">
    <property type="match status" value="2"/>
</dbReference>
<dbReference type="RefSeq" id="WP_066517600.1">
    <property type="nucleotide sequence ID" value="NZ_CABMOF010000001.1"/>
</dbReference>
<evidence type="ECO:0000256" key="1">
    <source>
        <dbReference type="ARBA" id="ARBA00004196"/>
    </source>
</evidence>
<keyword evidence="7" id="KW-1185">Reference proteome</keyword>
<dbReference type="SUPFAM" id="SSF53822">
    <property type="entry name" value="Periplasmic binding protein-like I"/>
    <property type="match status" value="1"/>
</dbReference>
<dbReference type="GO" id="GO:0030288">
    <property type="term" value="C:outer membrane-bounded periplasmic space"/>
    <property type="evidence" value="ECO:0007669"/>
    <property type="project" value="TreeGrafter"/>
</dbReference>
<dbReference type="PROSITE" id="PS51257">
    <property type="entry name" value="PROKAR_LIPOPROTEIN"/>
    <property type="match status" value="1"/>
</dbReference>
<evidence type="ECO:0000313" key="6">
    <source>
        <dbReference type="EMBL" id="KXK65969.1"/>
    </source>
</evidence>
<accession>A0A136Q5P2</accession>
<feature type="domain" description="Periplasmic binding protein" evidence="5">
    <location>
        <begin position="90"/>
        <end position="339"/>
    </location>
</feature>
<evidence type="ECO:0000313" key="7">
    <source>
        <dbReference type="Proteomes" id="UP000070366"/>
    </source>
</evidence>
<comment type="caution">
    <text evidence="6">The sequence shown here is derived from an EMBL/GenBank/DDBJ whole genome shotgun (WGS) entry which is preliminary data.</text>
</comment>
<dbReference type="KEGG" id="cmiu:B1H56_06490"/>
<evidence type="ECO:0000256" key="2">
    <source>
        <dbReference type="ARBA" id="ARBA00007639"/>
    </source>
</evidence>
<keyword evidence="4" id="KW-0732">Signal</keyword>
<dbReference type="InterPro" id="IPR028082">
    <property type="entry name" value="Peripla_BP_I"/>
</dbReference>
<feature type="compositionally biased region" description="Low complexity" evidence="3">
    <location>
        <begin position="28"/>
        <end position="55"/>
    </location>
</feature>
<proteinExistence type="inferred from homology"/>
<dbReference type="Pfam" id="PF13407">
    <property type="entry name" value="Peripla_BP_4"/>
    <property type="match status" value="1"/>
</dbReference>
<dbReference type="CDD" id="cd01536">
    <property type="entry name" value="PBP1_ABC_sugar_binding-like"/>
    <property type="match status" value="1"/>
</dbReference>
<evidence type="ECO:0000259" key="5">
    <source>
        <dbReference type="Pfam" id="PF13407"/>
    </source>
</evidence>
<reference evidence="6 7" key="1">
    <citation type="submission" date="2016-02" db="EMBL/GenBank/DDBJ databases">
        <authorList>
            <person name="Wen L."/>
            <person name="He K."/>
            <person name="Yang H."/>
        </authorList>
    </citation>
    <scope>NUCLEOTIDE SEQUENCE [LARGE SCALE GENOMIC DNA]</scope>
    <source>
        <strain evidence="6 7">DSM 22607</strain>
    </source>
</reference>
<organism evidence="6 7">
    <name type="scientific">Christensenella minuta</name>
    <dbReference type="NCBI Taxonomy" id="626937"/>
    <lineage>
        <taxon>Bacteria</taxon>
        <taxon>Bacillati</taxon>
        <taxon>Bacillota</taxon>
        <taxon>Clostridia</taxon>
        <taxon>Christensenellales</taxon>
        <taxon>Christensenellaceae</taxon>
        <taxon>Christensenella</taxon>
    </lineage>
</organism>
<name>A0A136Q5P2_9FIRM</name>
<comment type="subcellular location">
    <subcellularLocation>
        <location evidence="1">Cell envelope</location>
    </subcellularLocation>
</comment>
<dbReference type="STRING" id="626937.HMPREF3293_01261"/>